<dbReference type="InterPro" id="IPR006158">
    <property type="entry name" value="Cobalamin-bd"/>
</dbReference>
<dbReference type="Gene3D" id="3.80.30.20">
    <property type="entry name" value="tm_1862 like domain"/>
    <property type="match status" value="1"/>
</dbReference>
<evidence type="ECO:0000256" key="7">
    <source>
        <dbReference type="ARBA" id="ARBA00023014"/>
    </source>
</evidence>
<gene>
    <name evidence="10" type="ORF">L323_13765</name>
</gene>
<dbReference type="AlphaFoldDB" id="U4R0C5"/>
<evidence type="ECO:0000259" key="8">
    <source>
        <dbReference type="PROSITE" id="PS51332"/>
    </source>
</evidence>
<dbReference type="InterPro" id="IPR058240">
    <property type="entry name" value="rSAM_sf"/>
</dbReference>
<dbReference type="InterPro" id="IPR034466">
    <property type="entry name" value="Methyltransferase_Class_B"/>
</dbReference>
<dbReference type="Pfam" id="PF04055">
    <property type="entry name" value="Radical_SAM"/>
    <property type="match status" value="1"/>
</dbReference>
<dbReference type="PANTHER" id="PTHR43409">
    <property type="entry name" value="ANAEROBIC MAGNESIUM-PROTOPORPHYRIN IX MONOMETHYL ESTER CYCLASE-RELATED"/>
    <property type="match status" value="1"/>
</dbReference>
<dbReference type="Proteomes" id="UP000016860">
    <property type="component" value="Unassembled WGS sequence"/>
</dbReference>
<dbReference type="SMART" id="SM00729">
    <property type="entry name" value="Elp3"/>
    <property type="match status" value="1"/>
</dbReference>
<dbReference type="RefSeq" id="WP_020816224.1">
    <property type="nucleotide sequence ID" value="NZ_ATAY01000063.1"/>
</dbReference>
<dbReference type="SFLD" id="SFLDS00029">
    <property type="entry name" value="Radical_SAM"/>
    <property type="match status" value="1"/>
</dbReference>
<reference evidence="10 11" key="1">
    <citation type="journal article" date="2013" name="Genome Announc.">
        <title>Draft Genome Sequence of the Cellulolytic Bacterium Clostridium papyrosolvens C7 (ATCC 700395).</title>
        <authorList>
            <person name="Zepeda V."/>
            <person name="Dassa B."/>
            <person name="Borovok I."/>
            <person name="Lamed R."/>
            <person name="Bayer E.A."/>
            <person name="Cate J.H."/>
        </authorList>
    </citation>
    <scope>NUCLEOTIDE SEQUENCE [LARGE SCALE GENOMIC DNA]</scope>
    <source>
        <strain evidence="10 11">C7</strain>
    </source>
</reference>
<keyword evidence="6" id="KW-0408">Iron</keyword>
<evidence type="ECO:0000256" key="3">
    <source>
        <dbReference type="ARBA" id="ARBA00022679"/>
    </source>
</evidence>
<dbReference type="EMBL" id="ATAY01000063">
    <property type="protein sequence ID" value="EPR10581.1"/>
    <property type="molecule type" value="Genomic_DNA"/>
</dbReference>
<accession>U4R0C5</accession>
<feature type="domain" description="B12-binding" evidence="8">
    <location>
        <begin position="16"/>
        <end position="151"/>
    </location>
</feature>
<dbReference type="STRING" id="1330534.L323_13765"/>
<protein>
    <submittedName>
        <fullName evidence="10">Uncharacterized protein</fullName>
    </submittedName>
</protein>
<keyword evidence="5" id="KW-0479">Metal-binding</keyword>
<evidence type="ECO:0000256" key="5">
    <source>
        <dbReference type="ARBA" id="ARBA00022723"/>
    </source>
</evidence>
<dbReference type="Gene3D" id="3.40.50.280">
    <property type="entry name" value="Cobalamin-binding domain"/>
    <property type="match status" value="1"/>
</dbReference>
<dbReference type="InterPro" id="IPR006638">
    <property type="entry name" value="Elp3/MiaA/NifB-like_rSAM"/>
</dbReference>
<dbReference type="GO" id="GO:0031419">
    <property type="term" value="F:cobalamin binding"/>
    <property type="evidence" value="ECO:0007669"/>
    <property type="project" value="InterPro"/>
</dbReference>
<dbReference type="PROSITE" id="PS51918">
    <property type="entry name" value="RADICAL_SAM"/>
    <property type="match status" value="1"/>
</dbReference>
<dbReference type="PROSITE" id="PS51332">
    <property type="entry name" value="B12_BINDING"/>
    <property type="match status" value="1"/>
</dbReference>
<evidence type="ECO:0000256" key="4">
    <source>
        <dbReference type="ARBA" id="ARBA00022691"/>
    </source>
</evidence>
<dbReference type="CDD" id="cd01335">
    <property type="entry name" value="Radical_SAM"/>
    <property type="match status" value="1"/>
</dbReference>
<dbReference type="InterPro" id="IPR051198">
    <property type="entry name" value="BchE-like"/>
</dbReference>
<dbReference type="Pfam" id="PF02310">
    <property type="entry name" value="B12-binding"/>
    <property type="match status" value="1"/>
</dbReference>
<dbReference type="GO" id="GO:0005829">
    <property type="term" value="C:cytosol"/>
    <property type="evidence" value="ECO:0007669"/>
    <property type="project" value="TreeGrafter"/>
</dbReference>
<dbReference type="SUPFAM" id="SSF102114">
    <property type="entry name" value="Radical SAM enzymes"/>
    <property type="match status" value="1"/>
</dbReference>
<keyword evidence="4" id="KW-0949">S-adenosyl-L-methionine</keyword>
<dbReference type="InterPro" id="IPR007197">
    <property type="entry name" value="rSAM"/>
</dbReference>
<dbReference type="GO" id="GO:0003824">
    <property type="term" value="F:catalytic activity"/>
    <property type="evidence" value="ECO:0007669"/>
    <property type="project" value="InterPro"/>
</dbReference>
<dbReference type="OrthoDB" id="2990459at2"/>
<organism evidence="10 11">
    <name type="scientific">Ruminiclostridium papyrosolvens C7</name>
    <dbReference type="NCBI Taxonomy" id="1330534"/>
    <lineage>
        <taxon>Bacteria</taxon>
        <taxon>Bacillati</taxon>
        <taxon>Bacillota</taxon>
        <taxon>Clostridia</taxon>
        <taxon>Eubacteriales</taxon>
        <taxon>Oscillospiraceae</taxon>
        <taxon>Ruminiclostridium</taxon>
    </lineage>
</organism>
<evidence type="ECO:0000256" key="1">
    <source>
        <dbReference type="ARBA" id="ARBA00001966"/>
    </source>
</evidence>
<keyword evidence="7" id="KW-0411">Iron-sulfur</keyword>
<dbReference type="CDD" id="cd02068">
    <property type="entry name" value="radical_SAM_B12_BD"/>
    <property type="match status" value="1"/>
</dbReference>
<sequence length="634" mass="73581">MKTKEFSITFLTPPKDKKGDIRDLRDDILDNYGLNSIIATLNDNGYDVDYFNADLLNLSCEQVVKILLYKQQPSLLGISVLENNIEITCKLIHELAKNDYTPKIVVGGFFPTLNYEEIMKECPEIDFCILGEGEISMLELVKRLENDNPIHDIPGLVYRENNEIKAIPQQELKLNELPAAAKTHMPYLFERGGSAYVVTSRGCYSNCTFCSIKAFYNYIKDKAWRQIEIKKIVDEIEVLATKWEHRIIPIWDDNIISGKSGKTRAYEFIDEIKKRNLHVKFFINCRVDDVDRDLFIKLKEIGLARVGLGIENLVPEHLKFYGKGINVDKIKNAVNILDELGIKSYLTFILFNPFTKFEDIRVNLDFFLNRLEKESGSSFGNLLLPSVSILGLSVGSSILSHPTIKEIAVKKGFHYDYKIIDKEVELFKRLVFYMSTQWWPVYITLVHLEYYIFNPFYEPLAKPVSTDTIGEYNSIWHDLAKLHLSSYKNILDNLSESKLNCESILSGFITELNQLIQRLKSFISDNKFDNSFMKIQYYTFKKDIDWVLFDITKSEFFIITELDNKVIQKYNLLDEKQIINLLINEYEYSSITASLEKIRTLISNGNLVYSNYQLTEISETQFKRTAQIILKSKY</sequence>
<dbReference type="InterPro" id="IPR036724">
    <property type="entry name" value="Cobalamin-bd_sf"/>
</dbReference>
<keyword evidence="3" id="KW-0808">Transferase</keyword>
<dbReference type="SFLD" id="SFLDG01082">
    <property type="entry name" value="B12-binding_domain_containing"/>
    <property type="match status" value="1"/>
</dbReference>
<keyword evidence="2" id="KW-0489">Methyltransferase</keyword>
<comment type="caution">
    <text evidence="10">The sequence shown here is derived from an EMBL/GenBank/DDBJ whole genome shotgun (WGS) entry which is preliminary data.</text>
</comment>
<evidence type="ECO:0000313" key="11">
    <source>
        <dbReference type="Proteomes" id="UP000016860"/>
    </source>
</evidence>
<dbReference type="InterPro" id="IPR023404">
    <property type="entry name" value="rSAM_horseshoe"/>
</dbReference>
<dbReference type="PATRIC" id="fig|1330534.3.peg.2733"/>
<dbReference type="SFLD" id="SFLDG01123">
    <property type="entry name" value="methyltransferase_(Class_B)"/>
    <property type="match status" value="1"/>
</dbReference>
<dbReference type="PANTHER" id="PTHR43409:SF7">
    <property type="entry name" value="BLL1977 PROTEIN"/>
    <property type="match status" value="1"/>
</dbReference>
<comment type="cofactor">
    <cofactor evidence="1">
        <name>[4Fe-4S] cluster</name>
        <dbReference type="ChEBI" id="CHEBI:49883"/>
    </cofactor>
</comment>
<dbReference type="GO" id="GO:0051539">
    <property type="term" value="F:4 iron, 4 sulfur cluster binding"/>
    <property type="evidence" value="ECO:0007669"/>
    <property type="project" value="UniProtKB-KW"/>
</dbReference>
<proteinExistence type="predicted"/>
<dbReference type="SUPFAM" id="SSF52242">
    <property type="entry name" value="Cobalamin (vitamin B12)-binding domain"/>
    <property type="match status" value="1"/>
</dbReference>
<evidence type="ECO:0000313" key="10">
    <source>
        <dbReference type="EMBL" id="EPR10581.1"/>
    </source>
</evidence>
<evidence type="ECO:0000256" key="2">
    <source>
        <dbReference type="ARBA" id="ARBA00022603"/>
    </source>
</evidence>
<evidence type="ECO:0000256" key="6">
    <source>
        <dbReference type="ARBA" id="ARBA00023004"/>
    </source>
</evidence>
<evidence type="ECO:0000259" key="9">
    <source>
        <dbReference type="PROSITE" id="PS51918"/>
    </source>
</evidence>
<feature type="domain" description="Radical SAM core" evidence="9">
    <location>
        <begin position="189"/>
        <end position="410"/>
    </location>
</feature>
<name>U4R0C5_9FIRM</name>
<dbReference type="GO" id="GO:0046872">
    <property type="term" value="F:metal ion binding"/>
    <property type="evidence" value="ECO:0007669"/>
    <property type="project" value="UniProtKB-KW"/>
</dbReference>